<dbReference type="GO" id="GO:0016787">
    <property type="term" value="F:hydrolase activity"/>
    <property type="evidence" value="ECO:0007669"/>
    <property type="project" value="UniProtKB-KW"/>
</dbReference>
<dbReference type="RefSeq" id="WP_148976693.1">
    <property type="nucleotide sequence ID" value="NZ_JBNIKT010000011.1"/>
</dbReference>
<accession>A0A5D4R0K8</accession>
<dbReference type="AlphaFoldDB" id="A0A5D4R0K8"/>
<protein>
    <submittedName>
        <fullName evidence="1">Hydrolase</fullName>
    </submittedName>
</protein>
<dbReference type="EMBL" id="VTER01000014">
    <property type="protein sequence ID" value="TYS43142.1"/>
    <property type="molecule type" value="Genomic_DNA"/>
</dbReference>
<comment type="caution">
    <text evidence="1">The sequence shown here is derived from an EMBL/GenBank/DDBJ whole genome shotgun (WGS) entry which is preliminary data.</text>
</comment>
<name>A0A5D4R0K8_9BACI</name>
<proteinExistence type="predicted"/>
<sequence length="112" mass="13298">MMEEKKDYYIDIENGQIHPGKAEGEDWQFRVFADDEEIHQLAKYLNINYNADLKTFVRSHIPFLEYHKDPQNDEYDATIEQAYALIYQLGDEEARAHVKSMGILSEEELNRR</sequence>
<evidence type="ECO:0000313" key="2">
    <source>
        <dbReference type="Proteomes" id="UP000322139"/>
    </source>
</evidence>
<gene>
    <name evidence="1" type="ORF">FZD51_21895</name>
</gene>
<keyword evidence="1" id="KW-0378">Hydrolase</keyword>
<dbReference type="Proteomes" id="UP000322139">
    <property type="component" value="Unassembled WGS sequence"/>
</dbReference>
<organism evidence="1 2">
    <name type="scientific">Bacillus infantis</name>
    <dbReference type="NCBI Taxonomy" id="324767"/>
    <lineage>
        <taxon>Bacteria</taxon>
        <taxon>Bacillati</taxon>
        <taxon>Bacillota</taxon>
        <taxon>Bacilli</taxon>
        <taxon>Bacillales</taxon>
        <taxon>Bacillaceae</taxon>
        <taxon>Bacillus</taxon>
    </lineage>
</organism>
<reference evidence="1 2" key="1">
    <citation type="submission" date="2019-08" db="EMBL/GenBank/DDBJ databases">
        <title>Bacillus genomes from the desert of Cuatro Cienegas, Coahuila.</title>
        <authorList>
            <person name="Olmedo-Alvarez G."/>
        </authorList>
    </citation>
    <scope>NUCLEOTIDE SEQUENCE [LARGE SCALE GENOMIC DNA]</scope>
    <source>
        <strain evidence="1 2">CH446_14T</strain>
    </source>
</reference>
<evidence type="ECO:0000313" key="1">
    <source>
        <dbReference type="EMBL" id="TYS43142.1"/>
    </source>
</evidence>